<dbReference type="EMBL" id="JBFOLJ010000007">
    <property type="protein sequence ID" value="KAL2521314.1"/>
    <property type="molecule type" value="Genomic_DNA"/>
</dbReference>
<reference evidence="2" key="1">
    <citation type="submission" date="2024-07" db="EMBL/GenBank/DDBJ databases">
        <title>Two chromosome-level genome assemblies of Korean endemic species Abeliophyllum distichum and Forsythia ovata (Oleaceae).</title>
        <authorList>
            <person name="Jang H."/>
        </authorList>
    </citation>
    <scope>NUCLEOTIDE SEQUENCE [LARGE SCALE GENOMIC DNA]</scope>
</reference>
<evidence type="ECO:0000313" key="1">
    <source>
        <dbReference type="EMBL" id="KAL2521314.1"/>
    </source>
</evidence>
<dbReference type="AlphaFoldDB" id="A0ABD1U8I1"/>
<gene>
    <name evidence="1" type="ORF">Fot_25237</name>
</gene>
<accession>A0ABD1U8I1</accession>
<evidence type="ECO:0000313" key="2">
    <source>
        <dbReference type="Proteomes" id="UP001604277"/>
    </source>
</evidence>
<proteinExistence type="predicted"/>
<sequence>MCAKIDKEAQYQNSALISVIVKQKLLHILLVKSAPSMMNWRNHHKCYHRHLFLVDKVEDCHTKTIDVGDQELLENTYQSKKSINGKDLLAFKFALVDLVKDLLKPKWKVK</sequence>
<organism evidence="1 2">
    <name type="scientific">Forsythia ovata</name>
    <dbReference type="NCBI Taxonomy" id="205694"/>
    <lineage>
        <taxon>Eukaryota</taxon>
        <taxon>Viridiplantae</taxon>
        <taxon>Streptophyta</taxon>
        <taxon>Embryophyta</taxon>
        <taxon>Tracheophyta</taxon>
        <taxon>Spermatophyta</taxon>
        <taxon>Magnoliopsida</taxon>
        <taxon>eudicotyledons</taxon>
        <taxon>Gunneridae</taxon>
        <taxon>Pentapetalae</taxon>
        <taxon>asterids</taxon>
        <taxon>lamiids</taxon>
        <taxon>Lamiales</taxon>
        <taxon>Oleaceae</taxon>
        <taxon>Forsythieae</taxon>
        <taxon>Forsythia</taxon>
    </lineage>
</organism>
<protein>
    <submittedName>
        <fullName evidence="1">Uncharacterized protein</fullName>
    </submittedName>
</protein>
<dbReference type="Proteomes" id="UP001604277">
    <property type="component" value="Unassembled WGS sequence"/>
</dbReference>
<comment type="caution">
    <text evidence="1">The sequence shown here is derived from an EMBL/GenBank/DDBJ whole genome shotgun (WGS) entry which is preliminary data.</text>
</comment>
<name>A0ABD1U8I1_9LAMI</name>
<keyword evidence="2" id="KW-1185">Reference proteome</keyword>